<dbReference type="InterPro" id="IPR032135">
    <property type="entry name" value="DUF4817"/>
</dbReference>
<dbReference type="STRING" id="64791.A0A151WGD6"/>
<evidence type="ECO:0000256" key="1">
    <source>
        <dbReference type="SAM" id="MobiDB-lite"/>
    </source>
</evidence>
<reference evidence="3 4" key="1">
    <citation type="submission" date="2015-09" db="EMBL/GenBank/DDBJ databases">
        <title>Trachymyrmex zeteki WGS genome.</title>
        <authorList>
            <person name="Nygaard S."/>
            <person name="Hu H."/>
            <person name="Boomsma J."/>
            <person name="Zhang G."/>
        </authorList>
    </citation>
    <scope>NUCLEOTIDE SEQUENCE [LARGE SCALE GENOMIC DNA]</scope>
    <source>
        <strain evidence="3">Tzet28-1</strain>
        <tissue evidence="3">Whole body</tissue>
    </source>
</reference>
<name>A0A151WGD6_9HYME</name>
<evidence type="ECO:0000313" key="4">
    <source>
        <dbReference type="Proteomes" id="UP000075809"/>
    </source>
</evidence>
<dbReference type="AlphaFoldDB" id="A0A151WGD6"/>
<evidence type="ECO:0000313" key="3">
    <source>
        <dbReference type="EMBL" id="KYQ46877.1"/>
    </source>
</evidence>
<sequence>MEQYTPPQRAVIVQLYIQNNFSIVKTQRAYRAKYRVKKAPSDHTIRHLHQKFLGTGNLGNASHRGRRRPRRSDENIEAVQVSVQRSPTTSSRRR</sequence>
<accession>A0A151WGD6</accession>
<dbReference type="EMBL" id="KQ983182">
    <property type="protein sequence ID" value="KYQ46877.1"/>
    <property type="molecule type" value="Genomic_DNA"/>
</dbReference>
<feature type="region of interest" description="Disordered" evidence="1">
    <location>
        <begin position="50"/>
        <end position="94"/>
    </location>
</feature>
<dbReference type="Proteomes" id="UP000075809">
    <property type="component" value="Unassembled WGS sequence"/>
</dbReference>
<organism evidence="3 4">
    <name type="scientific">Mycetomoellerius zeteki</name>
    <dbReference type="NCBI Taxonomy" id="64791"/>
    <lineage>
        <taxon>Eukaryota</taxon>
        <taxon>Metazoa</taxon>
        <taxon>Ecdysozoa</taxon>
        <taxon>Arthropoda</taxon>
        <taxon>Hexapoda</taxon>
        <taxon>Insecta</taxon>
        <taxon>Pterygota</taxon>
        <taxon>Neoptera</taxon>
        <taxon>Endopterygota</taxon>
        <taxon>Hymenoptera</taxon>
        <taxon>Apocrita</taxon>
        <taxon>Aculeata</taxon>
        <taxon>Formicoidea</taxon>
        <taxon>Formicidae</taxon>
        <taxon>Myrmicinae</taxon>
        <taxon>Mycetomoellerius</taxon>
    </lineage>
</organism>
<keyword evidence="4" id="KW-1185">Reference proteome</keyword>
<protein>
    <recommendedName>
        <fullName evidence="2">DUF4817 domain-containing protein</fullName>
    </recommendedName>
</protein>
<feature type="domain" description="DUF4817" evidence="2">
    <location>
        <begin position="8"/>
        <end position="57"/>
    </location>
</feature>
<feature type="compositionally biased region" description="Polar residues" evidence="1">
    <location>
        <begin position="81"/>
        <end position="94"/>
    </location>
</feature>
<gene>
    <name evidence="3" type="ORF">ALC60_14119</name>
</gene>
<evidence type="ECO:0000259" key="2">
    <source>
        <dbReference type="Pfam" id="PF16087"/>
    </source>
</evidence>
<dbReference type="Pfam" id="PF16087">
    <property type="entry name" value="DUF4817"/>
    <property type="match status" value="1"/>
</dbReference>
<proteinExistence type="predicted"/>